<dbReference type="Gene3D" id="3.20.20.80">
    <property type="entry name" value="Glycosidases"/>
    <property type="match status" value="1"/>
</dbReference>
<reference evidence="1 2" key="1">
    <citation type="submission" date="2020-04" db="EMBL/GenBank/DDBJ databases">
        <title>Genome sequencing of novel species.</title>
        <authorList>
            <person name="Heo J."/>
            <person name="Kim S.-J."/>
            <person name="Kim J.-S."/>
            <person name="Hong S.-B."/>
            <person name="Kwon S.-W."/>
        </authorList>
    </citation>
    <scope>NUCLEOTIDE SEQUENCE [LARGE SCALE GENOMIC DNA]</scope>
    <source>
        <strain evidence="1 2">MFER-1</strain>
    </source>
</reference>
<dbReference type="EMBL" id="CP051680">
    <property type="protein sequence ID" value="QJD87846.1"/>
    <property type="molecule type" value="Genomic_DNA"/>
</dbReference>
<sequence length="424" mass="48567">MTGFYTTERQGERWTLLDDKGSKFYSLGVNCFNYGLGEPMEEKLIAKYGGAGWYGRWADAKLDGAWSLGFNTLAAWHAGYFMNKRIPRTHEIRCSRRARTANNGWGGYGFPDVFDPSFAASTHDAMVETYCNRAEGVADESNLIGVYTDNELHWWGSGGQWGMDNPGEGTNGTNLVEDYIKLPPDAYGKKAWVDHLRGRYGTIERLNASWASEYESFDDLLWLKEYRKVESVYVEDKLEFLKLIAETYFRTTSEILRTYDANHLNLGCRVVGTSTPDVVLEAMAKYVDVISINFYCFDLPVEYLDRVHRLTGKPMMITEFSFGASRSAGFDLVTNGLQLAHVRDQRRRGECYRAFVEQAASLPYMVGTHWFSLYDFWDRKGLIGNYGLYDKNDDLWTEFASAIRSTHIDLLPPLTGEKEFRSWR</sequence>
<evidence type="ECO:0008006" key="3">
    <source>
        <dbReference type="Google" id="ProtNLM"/>
    </source>
</evidence>
<proteinExistence type="predicted"/>
<evidence type="ECO:0000313" key="1">
    <source>
        <dbReference type="EMBL" id="QJD87846.1"/>
    </source>
</evidence>
<keyword evidence="2" id="KW-1185">Reference proteome</keyword>
<name>A0A7Z2ZPU4_9BACL</name>
<organism evidence="1 2">
    <name type="scientific">Cohnella herbarum</name>
    <dbReference type="NCBI Taxonomy" id="2728023"/>
    <lineage>
        <taxon>Bacteria</taxon>
        <taxon>Bacillati</taxon>
        <taxon>Bacillota</taxon>
        <taxon>Bacilli</taxon>
        <taxon>Bacillales</taxon>
        <taxon>Paenibacillaceae</taxon>
        <taxon>Cohnella</taxon>
    </lineage>
</organism>
<dbReference type="SUPFAM" id="SSF51445">
    <property type="entry name" value="(Trans)glycosidases"/>
    <property type="match status" value="1"/>
</dbReference>
<protein>
    <recommendedName>
        <fullName evidence="3">Beta-agarase</fullName>
    </recommendedName>
</protein>
<evidence type="ECO:0000313" key="2">
    <source>
        <dbReference type="Proteomes" id="UP000502248"/>
    </source>
</evidence>
<dbReference type="Proteomes" id="UP000502248">
    <property type="component" value="Chromosome"/>
</dbReference>
<dbReference type="AlphaFoldDB" id="A0A7Z2ZPU4"/>
<gene>
    <name evidence="1" type="ORF">HH215_34730</name>
</gene>
<dbReference type="InterPro" id="IPR017853">
    <property type="entry name" value="GH"/>
</dbReference>
<accession>A0A7Z2ZPU4</accession>
<dbReference type="RefSeq" id="WP_169284088.1">
    <property type="nucleotide sequence ID" value="NZ_CP051680.1"/>
</dbReference>
<dbReference type="KEGG" id="cheb:HH215_34730"/>